<dbReference type="Proteomes" id="UP001152049">
    <property type="component" value="Unassembled WGS sequence"/>
</dbReference>
<dbReference type="Gene3D" id="3.40.1080.10">
    <property type="entry name" value="Glutaconate Coenzyme A-transferase"/>
    <property type="match status" value="1"/>
</dbReference>
<evidence type="ECO:0000313" key="1">
    <source>
        <dbReference type="EMBL" id="KAJ4246873.1"/>
    </source>
</evidence>
<dbReference type="OrthoDB" id="5401715at2759"/>
<dbReference type="AlphaFoldDB" id="A0A9W8RKR4"/>
<dbReference type="InterPro" id="IPR004165">
    <property type="entry name" value="CoA_trans_fam_I"/>
</dbReference>
<dbReference type="SMART" id="SM00882">
    <property type="entry name" value="CoA_trans"/>
    <property type="match status" value="1"/>
</dbReference>
<dbReference type="InterPro" id="IPR037171">
    <property type="entry name" value="NagB/RpiA_transferase-like"/>
</dbReference>
<gene>
    <name evidence="1" type="ORF">NW762_013425</name>
</gene>
<dbReference type="SUPFAM" id="SSF100950">
    <property type="entry name" value="NagB/RpiA/CoA transferase-like"/>
    <property type="match status" value="1"/>
</dbReference>
<comment type="caution">
    <text evidence="1">The sequence shown here is derived from an EMBL/GenBank/DDBJ whole genome shotgun (WGS) entry which is preliminary data.</text>
</comment>
<dbReference type="EMBL" id="JAOQAZ010000041">
    <property type="protein sequence ID" value="KAJ4246873.1"/>
    <property type="molecule type" value="Genomic_DNA"/>
</dbReference>
<protein>
    <recommendedName>
        <fullName evidence="3">Succinyl-CoA:3-ketoacid-coenzyme A transferase subunit A</fullName>
    </recommendedName>
</protein>
<name>A0A9W8RKR4_9HYPO</name>
<accession>A0A9W8RKR4</accession>
<proteinExistence type="predicted"/>
<dbReference type="PANTHER" id="PTHR13707:SF58">
    <property type="entry name" value="SUCCINYL-COA:3-KETOACID-COENZYME A TRANSFERASE"/>
    <property type="match status" value="1"/>
</dbReference>
<dbReference type="Pfam" id="PF01144">
    <property type="entry name" value="CoA_trans"/>
    <property type="match status" value="1"/>
</dbReference>
<keyword evidence="2" id="KW-1185">Reference proteome</keyword>
<dbReference type="GO" id="GO:0008260">
    <property type="term" value="F:succinyl-CoA:3-oxo-acid CoA-transferase activity"/>
    <property type="evidence" value="ECO:0007669"/>
    <property type="project" value="TreeGrafter"/>
</dbReference>
<evidence type="ECO:0008006" key="3">
    <source>
        <dbReference type="Google" id="ProtNLM"/>
    </source>
</evidence>
<evidence type="ECO:0000313" key="2">
    <source>
        <dbReference type="Proteomes" id="UP001152049"/>
    </source>
</evidence>
<reference evidence="1" key="1">
    <citation type="submission" date="2022-09" db="EMBL/GenBank/DDBJ databases">
        <title>Fusarium specimens isolated from Avocado Roots.</title>
        <authorList>
            <person name="Stajich J."/>
            <person name="Roper C."/>
            <person name="Heimlech-Rivalta G."/>
        </authorList>
    </citation>
    <scope>NUCLEOTIDE SEQUENCE</scope>
    <source>
        <strain evidence="1">CF00136</strain>
    </source>
</reference>
<dbReference type="PANTHER" id="PTHR13707">
    <property type="entry name" value="KETOACID-COENZYME A TRANSFERASE"/>
    <property type="match status" value="1"/>
</dbReference>
<organism evidence="1 2">
    <name type="scientific">Fusarium torreyae</name>
    <dbReference type="NCBI Taxonomy" id="1237075"/>
    <lineage>
        <taxon>Eukaryota</taxon>
        <taxon>Fungi</taxon>
        <taxon>Dikarya</taxon>
        <taxon>Ascomycota</taxon>
        <taxon>Pezizomycotina</taxon>
        <taxon>Sordariomycetes</taxon>
        <taxon>Hypocreomycetidae</taxon>
        <taxon>Hypocreales</taxon>
        <taxon>Nectriaceae</taxon>
        <taxon>Fusarium</taxon>
    </lineage>
</organism>
<sequence>MFCNRSILNHIRVATDRRGFATSSARLGINKLCHSSKEAIAGIKSGSTVLVGGFGFSGVPNTLINSLRDTPDVDDLVVVSNNAGMPGIGLESRQIKKMIASYIGKNKTFEKMYLSGRLDLELTPQSTMAEKIASGAAGVPAFYTPAGYGKISK</sequence>